<dbReference type="Gene3D" id="1.10.443.10">
    <property type="entry name" value="Intergrase catalytic core"/>
    <property type="match status" value="1"/>
</dbReference>
<dbReference type="GO" id="GO:0006310">
    <property type="term" value="P:DNA recombination"/>
    <property type="evidence" value="ECO:0007669"/>
    <property type="project" value="UniProtKB-KW"/>
</dbReference>
<evidence type="ECO:0000259" key="2">
    <source>
        <dbReference type="PROSITE" id="PS51898"/>
    </source>
</evidence>
<organism evidence="3 4">
    <name type="scientific">Deinococcus arenae</name>
    <dbReference type="NCBI Taxonomy" id="1452751"/>
    <lineage>
        <taxon>Bacteria</taxon>
        <taxon>Thermotogati</taxon>
        <taxon>Deinococcota</taxon>
        <taxon>Deinococci</taxon>
        <taxon>Deinococcales</taxon>
        <taxon>Deinococcaceae</taxon>
        <taxon>Deinococcus</taxon>
    </lineage>
</organism>
<sequence length="108" mass="11862">MAGHHADRHGRALCHCPLAQRVSHGWEPHRALRDPDRIHDLRHPRLTHLIEGGADPRTVAARAGHTDPSVTLRLYTHGRAEVRKAALMQAAVGLNHLIPDKPAGVEEG</sequence>
<dbReference type="InterPro" id="IPR013762">
    <property type="entry name" value="Integrase-like_cat_sf"/>
</dbReference>
<evidence type="ECO:0000313" key="3">
    <source>
        <dbReference type="EMBL" id="GGM40300.1"/>
    </source>
</evidence>
<evidence type="ECO:0000313" key="4">
    <source>
        <dbReference type="Proteomes" id="UP000600547"/>
    </source>
</evidence>
<evidence type="ECO:0000256" key="1">
    <source>
        <dbReference type="ARBA" id="ARBA00023172"/>
    </source>
</evidence>
<feature type="domain" description="Tyr recombinase" evidence="2">
    <location>
        <begin position="1"/>
        <end position="89"/>
    </location>
</feature>
<keyword evidence="1" id="KW-0233">DNA recombination</keyword>
<dbReference type="SUPFAM" id="SSF56349">
    <property type="entry name" value="DNA breaking-rejoining enzymes"/>
    <property type="match status" value="1"/>
</dbReference>
<dbReference type="InterPro" id="IPR011010">
    <property type="entry name" value="DNA_brk_join_enz"/>
</dbReference>
<dbReference type="AlphaFoldDB" id="A0A8H9GNV6"/>
<reference evidence="4" key="1">
    <citation type="journal article" date="2019" name="Int. J. Syst. Evol. Microbiol.">
        <title>The Global Catalogue of Microorganisms (GCM) 10K type strain sequencing project: providing services to taxonomists for standard genome sequencing and annotation.</title>
        <authorList>
            <consortium name="The Broad Institute Genomics Platform"/>
            <consortium name="The Broad Institute Genome Sequencing Center for Infectious Disease"/>
            <person name="Wu L."/>
            <person name="Ma J."/>
        </authorList>
    </citation>
    <scope>NUCLEOTIDE SEQUENCE [LARGE SCALE GENOMIC DNA]</scope>
    <source>
        <strain evidence="4">JCM 31047</strain>
    </source>
</reference>
<dbReference type="PROSITE" id="PS51898">
    <property type="entry name" value="TYR_RECOMBINASE"/>
    <property type="match status" value="1"/>
</dbReference>
<accession>A0A8H9GNV6</accession>
<gene>
    <name evidence="3" type="ORF">GCM10008956_15950</name>
</gene>
<comment type="caution">
    <text evidence="3">The sequence shown here is derived from an EMBL/GenBank/DDBJ whole genome shotgun (WGS) entry which is preliminary data.</text>
</comment>
<dbReference type="GO" id="GO:0003677">
    <property type="term" value="F:DNA binding"/>
    <property type="evidence" value="ECO:0007669"/>
    <property type="project" value="InterPro"/>
</dbReference>
<keyword evidence="4" id="KW-1185">Reference proteome</keyword>
<proteinExistence type="predicted"/>
<dbReference type="EMBL" id="BMQG01000004">
    <property type="protein sequence ID" value="GGM40300.1"/>
    <property type="molecule type" value="Genomic_DNA"/>
</dbReference>
<dbReference type="GO" id="GO:0015074">
    <property type="term" value="P:DNA integration"/>
    <property type="evidence" value="ECO:0007669"/>
    <property type="project" value="InterPro"/>
</dbReference>
<dbReference type="InterPro" id="IPR002104">
    <property type="entry name" value="Integrase_catalytic"/>
</dbReference>
<dbReference type="Pfam" id="PF00589">
    <property type="entry name" value="Phage_integrase"/>
    <property type="match status" value="1"/>
</dbReference>
<dbReference type="Proteomes" id="UP000600547">
    <property type="component" value="Unassembled WGS sequence"/>
</dbReference>
<protein>
    <recommendedName>
        <fullName evidence="2">Tyr recombinase domain-containing protein</fullName>
    </recommendedName>
</protein>
<name>A0A8H9GNV6_9DEIO</name>